<protein>
    <submittedName>
        <fullName evidence="2">Uncharacterized protein</fullName>
    </submittedName>
</protein>
<gene>
    <name evidence="2" type="ORF">AVEN_110195_1</name>
</gene>
<evidence type="ECO:0000256" key="1">
    <source>
        <dbReference type="SAM" id="MobiDB-lite"/>
    </source>
</evidence>
<organism evidence="2 3">
    <name type="scientific">Araneus ventricosus</name>
    <name type="common">Orbweaver spider</name>
    <name type="synonym">Epeira ventricosa</name>
    <dbReference type="NCBI Taxonomy" id="182803"/>
    <lineage>
        <taxon>Eukaryota</taxon>
        <taxon>Metazoa</taxon>
        <taxon>Ecdysozoa</taxon>
        <taxon>Arthropoda</taxon>
        <taxon>Chelicerata</taxon>
        <taxon>Arachnida</taxon>
        <taxon>Araneae</taxon>
        <taxon>Araneomorphae</taxon>
        <taxon>Entelegynae</taxon>
        <taxon>Araneoidea</taxon>
        <taxon>Araneidae</taxon>
        <taxon>Araneus</taxon>
    </lineage>
</organism>
<dbReference type="OrthoDB" id="8300616at2759"/>
<name>A0A4Y2FDG3_ARAVE</name>
<feature type="compositionally biased region" description="Basic and acidic residues" evidence="1">
    <location>
        <begin position="115"/>
        <end position="127"/>
    </location>
</feature>
<proteinExistence type="predicted"/>
<dbReference type="Proteomes" id="UP000499080">
    <property type="component" value="Unassembled WGS sequence"/>
</dbReference>
<sequence>MLRQRGKQAHWGNTWDNARGAGAVNWVGRVQRHSWPFLVSQMSLVFQNKTSLLDNARISNNSYVRALVSRASFVFLNYSTMKKKESGAEGRKRREIDAEESERASKFMKTFFVRPRESNSPDFKKSPDATSLLGSENDTQSKEEIISEAEQQG</sequence>
<dbReference type="AlphaFoldDB" id="A0A4Y2FDG3"/>
<evidence type="ECO:0000313" key="2">
    <source>
        <dbReference type="EMBL" id="GBM38516.1"/>
    </source>
</evidence>
<accession>A0A4Y2FDG3</accession>
<keyword evidence="3" id="KW-1185">Reference proteome</keyword>
<comment type="caution">
    <text evidence="2">The sequence shown here is derived from an EMBL/GenBank/DDBJ whole genome shotgun (WGS) entry which is preliminary data.</text>
</comment>
<reference evidence="2 3" key="1">
    <citation type="journal article" date="2019" name="Sci. Rep.">
        <title>Orb-weaving spider Araneus ventricosus genome elucidates the spidroin gene catalogue.</title>
        <authorList>
            <person name="Kono N."/>
            <person name="Nakamura H."/>
            <person name="Ohtoshi R."/>
            <person name="Moran D.A.P."/>
            <person name="Shinohara A."/>
            <person name="Yoshida Y."/>
            <person name="Fujiwara M."/>
            <person name="Mori M."/>
            <person name="Tomita M."/>
            <person name="Arakawa K."/>
        </authorList>
    </citation>
    <scope>NUCLEOTIDE SEQUENCE [LARGE SCALE GENOMIC DNA]</scope>
</reference>
<dbReference type="EMBL" id="BGPR01000871">
    <property type="protein sequence ID" value="GBM38516.1"/>
    <property type="molecule type" value="Genomic_DNA"/>
</dbReference>
<evidence type="ECO:0000313" key="3">
    <source>
        <dbReference type="Proteomes" id="UP000499080"/>
    </source>
</evidence>
<feature type="region of interest" description="Disordered" evidence="1">
    <location>
        <begin position="115"/>
        <end position="153"/>
    </location>
</feature>
<feature type="compositionally biased region" description="Polar residues" evidence="1">
    <location>
        <begin position="128"/>
        <end position="138"/>
    </location>
</feature>